<organism evidence="1 2">
    <name type="scientific">Azotobacter chroococcum</name>
    <dbReference type="NCBI Taxonomy" id="353"/>
    <lineage>
        <taxon>Bacteria</taxon>
        <taxon>Pseudomonadati</taxon>
        <taxon>Pseudomonadota</taxon>
        <taxon>Gammaproteobacteria</taxon>
        <taxon>Pseudomonadales</taxon>
        <taxon>Pseudomonadaceae</taxon>
        <taxon>Azotobacter</taxon>
    </lineage>
</organism>
<dbReference type="AlphaFoldDB" id="A0AA43Z9L0"/>
<proteinExistence type="predicted"/>
<dbReference type="Proteomes" id="UP000736384">
    <property type="component" value="Unassembled WGS sequence"/>
</dbReference>
<dbReference type="EMBL" id="JAAPAP010000021">
    <property type="protein sequence ID" value="NHN79469.1"/>
    <property type="molecule type" value="Genomic_DNA"/>
</dbReference>
<dbReference type="InterPro" id="IPR024487">
    <property type="entry name" value="CBP_BcsR"/>
</dbReference>
<comment type="caution">
    <text evidence="1">The sequence shown here is derived from an EMBL/GenBank/DDBJ whole genome shotgun (WGS) entry which is preliminary data.</text>
</comment>
<sequence length="65" mass="7252">MTPGNGESAMHGRVRMKRNNDIANLKEALRLPGLAYVDCAARQELRLVLQRWPLLAELLAARGEP</sequence>
<protein>
    <recommendedName>
        <fullName evidence="3">Cellulose biosynthesis protein BcsR</fullName>
    </recommendedName>
</protein>
<dbReference type="Pfam" id="PF10945">
    <property type="entry name" value="CBP_BcsR"/>
    <property type="match status" value="1"/>
</dbReference>
<evidence type="ECO:0000313" key="1">
    <source>
        <dbReference type="EMBL" id="NHN79469.1"/>
    </source>
</evidence>
<dbReference type="NCBIfam" id="NF040717">
    <property type="entry name" value="BcsR_only"/>
    <property type="match status" value="1"/>
</dbReference>
<gene>
    <name evidence="1" type="ORF">HA520_19665</name>
</gene>
<evidence type="ECO:0008006" key="3">
    <source>
        <dbReference type="Google" id="ProtNLM"/>
    </source>
</evidence>
<name>A0AA43Z9L0_9GAMM</name>
<reference evidence="1" key="1">
    <citation type="submission" date="2020-03" db="EMBL/GenBank/DDBJ databases">
        <title>Genome assembly of Azotobacter chroococcum W5.</title>
        <authorList>
            <person name="Kannepalli A."/>
        </authorList>
    </citation>
    <scope>NUCLEOTIDE SEQUENCE</scope>
    <source>
        <strain evidence="1">W5</strain>
    </source>
</reference>
<evidence type="ECO:0000313" key="2">
    <source>
        <dbReference type="Proteomes" id="UP000736384"/>
    </source>
</evidence>
<accession>A0AA43Z9L0</accession>